<dbReference type="EMBL" id="JAKJXO020000008">
    <property type="protein sequence ID" value="KAL1601707.1"/>
    <property type="molecule type" value="Genomic_DNA"/>
</dbReference>
<sequence length="352" mass="39185">MDFLTSATLIHSSGETTTYYTGGSGGTPLIFIHGWPDLAQSWHHQLRYLTSPPFDKQYRVYALDMRGYGNSSGPQDKSAYSLKTLVSELVDFAHQLNIHEAVWIGHDWGAAIVSSLAAHHPSLFLGMALLCVPYRTLELGLSHTLSLINRTLYPKEDYPYGQWEYMAAYTSSPSTAIAAYSSADLEKWTKLLYVKHDPSRYGKPAHTSRVLRDGWFAGRPDLIPDLPLEATSLDQSLYEALLESHRKHGFFPPTAYYLNHEANAEYARSEIDGGKLAFPVLYVDAKHDAVCSPSTTPNMADGQRASVDDLTVKVVEASHWVMLEKPDAVNLSLERWLGSKFGQGRSRSGSQL</sequence>
<keyword evidence="5" id="KW-1185">Reference proteome</keyword>
<feature type="domain" description="AB hydrolase-1" evidence="3">
    <location>
        <begin position="28"/>
        <end position="326"/>
    </location>
</feature>
<evidence type="ECO:0000313" key="5">
    <source>
        <dbReference type="Proteomes" id="UP001521785"/>
    </source>
</evidence>
<proteinExistence type="inferred from homology"/>
<evidence type="ECO:0000256" key="1">
    <source>
        <dbReference type="ARBA" id="ARBA00022801"/>
    </source>
</evidence>
<evidence type="ECO:0000259" key="3">
    <source>
        <dbReference type="Pfam" id="PF00561"/>
    </source>
</evidence>
<evidence type="ECO:0000256" key="2">
    <source>
        <dbReference type="ARBA" id="ARBA00038334"/>
    </source>
</evidence>
<gene>
    <name evidence="4" type="ORF">SLS60_006622</name>
</gene>
<dbReference type="Pfam" id="PF00561">
    <property type="entry name" value="Abhydrolase_1"/>
    <property type="match status" value="1"/>
</dbReference>
<dbReference type="PRINTS" id="PR00412">
    <property type="entry name" value="EPOXHYDRLASE"/>
</dbReference>
<name>A0ABR3RCR3_9PLEO</name>
<comment type="similarity">
    <text evidence="2">Belongs to the AB hydrolase superfamily. Epoxide hydrolase family.</text>
</comment>
<evidence type="ECO:0000313" key="4">
    <source>
        <dbReference type="EMBL" id="KAL1601707.1"/>
    </source>
</evidence>
<dbReference type="SUPFAM" id="SSF53474">
    <property type="entry name" value="alpha/beta-Hydrolases"/>
    <property type="match status" value="1"/>
</dbReference>
<accession>A0ABR3RCR3</accession>
<organism evidence="4 5">
    <name type="scientific">Paraconiothyrium brasiliense</name>
    <dbReference type="NCBI Taxonomy" id="300254"/>
    <lineage>
        <taxon>Eukaryota</taxon>
        <taxon>Fungi</taxon>
        <taxon>Dikarya</taxon>
        <taxon>Ascomycota</taxon>
        <taxon>Pezizomycotina</taxon>
        <taxon>Dothideomycetes</taxon>
        <taxon>Pleosporomycetidae</taxon>
        <taxon>Pleosporales</taxon>
        <taxon>Massarineae</taxon>
        <taxon>Didymosphaeriaceae</taxon>
        <taxon>Paraconiothyrium</taxon>
    </lineage>
</organism>
<dbReference type="PANTHER" id="PTHR43329">
    <property type="entry name" value="EPOXIDE HYDROLASE"/>
    <property type="match status" value="1"/>
</dbReference>
<dbReference type="InterPro" id="IPR000639">
    <property type="entry name" value="Epox_hydrolase-like"/>
</dbReference>
<dbReference type="Proteomes" id="UP001521785">
    <property type="component" value="Unassembled WGS sequence"/>
</dbReference>
<protein>
    <recommendedName>
        <fullName evidence="3">AB hydrolase-1 domain-containing protein</fullName>
    </recommendedName>
</protein>
<comment type="caution">
    <text evidence="4">The sequence shown here is derived from an EMBL/GenBank/DDBJ whole genome shotgun (WGS) entry which is preliminary data.</text>
</comment>
<reference evidence="4 5" key="1">
    <citation type="submission" date="2024-02" db="EMBL/GenBank/DDBJ databases">
        <title>De novo assembly and annotation of 12 fungi associated with fruit tree decline syndrome in Ontario, Canada.</title>
        <authorList>
            <person name="Sulman M."/>
            <person name="Ellouze W."/>
            <person name="Ilyukhin E."/>
        </authorList>
    </citation>
    <scope>NUCLEOTIDE SEQUENCE [LARGE SCALE GENOMIC DNA]</scope>
    <source>
        <strain evidence="4 5">M42-189</strain>
    </source>
</reference>
<dbReference type="Gene3D" id="3.40.50.1820">
    <property type="entry name" value="alpha/beta hydrolase"/>
    <property type="match status" value="1"/>
</dbReference>
<dbReference type="InterPro" id="IPR029058">
    <property type="entry name" value="AB_hydrolase_fold"/>
</dbReference>
<dbReference type="InterPro" id="IPR000073">
    <property type="entry name" value="AB_hydrolase_1"/>
</dbReference>
<keyword evidence="1" id="KW-0378">Hydrolase</keyword>